<sequence>MSLISRLSTALSRRAVLPFLLLLSSSADATTWYRVEVMLVAYQNEEMIDHELWADAMTAEPPQLALYQAYKQQQSSYDWWFSGDSNYEEKMWAEFGFSDLPVASFPPPLTNLETLQLTEKAKRINYRDDMQVIWHQAWIEPIQEADKAIKHPIDVSLSDQLDIQLRGTIQLYVSRYLHFSSDLVIQHYQPENALNSLTLPASGQPKNDYRAQLSGTEMSDGELQRVPLRSGQVRQSRRMRSNELHYIDHPMLGAIVKVIPINSKDDLRP</sequence>
<feature type="signal peptide" evidence="1">
    <location>
        <begin position="1"/>
        <end position="29"/>
    </location>
</feature>
<accession>A0ABV7VPL0</accession>
<dbReference type="Pfam" id="PF10972">
    <property type="entry name" value="CsiV"/>
    <property type="match status" value="1"/>
</dbReference>
<proteinExistence type="predicted"/>
<dbReference type="EMBL" id="JBHRYB010000005">
    <property type="protein sequence ID" value="MFC3679424.1"/>
    <property type="molecule type" value="Genomic_DNA"/>
</dbReference>
<dbReference type="Proteomes" id="UP001595722">
    <property type="component" value="Unassembled WGS sequence"/>
</dbReference>
<evidence type="ECO:0000313" key="3">
    <source>
        <dbReference type="Proteomes" id="UP001595722"/>
    </source>
</evidence>
<organism evidence="2 3">
    <name type="scientific">Bacterioplanoides pacificum</name>
    <dbReference type="NCBI Taxonomy" id="1171596"/>
    <lineage>
        <taxon>Bacteria</taxon>
        <taxon>Pseudomonadati</taxon>
        <taxon>Pseudomonadota</taxon>
        <taxon>Gammaproteobacteria</taxon>
        <taxon>Oceanospirillales</taxon>
        <taxon>Oceanospirillaceae</taxon>
        <taxon>Bacterioplanoides</taxon>
    </lineage>
</organism>
<evidence type="ECO:0000256" key="1">
    <source>
        <dbReference type="SAM" id="SignalP"/>
    </source>
</evidence>
<dbReference type="RefSeq" id="WP_376865116.1">
    <property type="nucleotide sequence ID" value="NZ_JBHRYB010000005.1"/>
</dbReference>
<name>A0ABV7VPL0_9GAMM</name>
<reference evidence="3" key="1">
    <citation type="journal article" date="2019" name="Int. J. Syst. Evol. Microbiol.">
        <title>The Global Catalogue of Microorganisms (GCM) 10K type strain sequencing project: providing services to taxonomists for standard genome sequencing and annotation.</title>
        <authorList>
            <consortium name="The Broad Institute Genomics Platform"/>
            <consortium name="The Broad Institute Genome Sequencing Center for Infectious Disease"/>
            <person name="Wu L."/>
            <person name="Ma J."/>
        </authorList>
    </citation>
    <scope>NUCLEOTIDE SEQUENCE [LARGE SCALE GENOMIC DNA]</scope>
    <source>
        <strain evidence="3">KCTC 42424</strain>
    </source>
</reference>
<evidence type="ECO:0000313" key="2">
    <source>
        <dbReference type="EMBL" id="MFC3679424.1"/>
    </source>
</evidence>
<comment type="caution">
    <text evidence="2">The sequence shown here is derived from an EMBL/GenBank/DDBJ whole genome shotgun (WGS) entry which is preliminary data.</text>
</comment>
<keyword evidence="3" id="KW-1185">Reference proteome</keyword>
<keyword evidence="1" id="KW-0732">Signal</keyword>
<feature type="chain" id="PRO_5046752202" evidence="1">
    <location>
        <begin position="30"/>
        <end position="269"/>
    </location>
</feature>
<protein>
    <submittedName>
        <fullName evidence="2">CsiV family protein</fullName>
    </submittedName>
</protein>
<gene>
    <name evidence="2" type="ORF">ACFOMG_04770</name>
</gene>
<dbReference type="InterPro" id="IPR021241">
    <property type="entry name" value="CsiV"/>
</dbReference>